<dbReference type="Proteomes" id="UP000008983">
    <property type="component" value="Unassembled WGS sequence"/>
</dbReference>
<sequence>MDKLINTIKNNSTLITISAALSTAAIMLYLNIKSDEEVKHQPKQSPKKSPYKAKHSQNILDKALLDKITAEIQSKNLDFDSFEFIEVIQEQSRILIKDQFIKLTTENREKRRFELKNNQYNKYFDIVSLYNEQIDLLLEEAQQDLILKLKKNRLLEK</sequence>
<dbReference type="GeneID" id="14908812"/>
<proteinExistence type="predicted"/>
<keyword evidence="3" id="KW-1185">Reference proteome</keyword>
<dbReference type="InParanoid" id="G0QQ53"/>
<name>G0QQ53_ICHMU</name>
<feature type="transmembrane region" description="Helical" evidence="1">
    <location>
        <begin position="12"/>
        <end position="32"/>
    </location>
</feature>
<keyword evidence="1" id="KW-1133">Transmembrane helix</keyword>
<keyword evidence="1" id="KW-0472">Membrane</keyword>
<dbReference type="EMBL" id="GL983614">
    <property type="protein sequence ID" value="EGR32649.1"/>
    <property type="molecule type" value="Genomic_DNA"/>
</dbReference>
<evidence type="ECO:0000256" key="1">
    <source>
        <dbReference type="SAM" id="Phobius"/>
    </source>
</evidence>
<protein>
    <submittedName>
        <fullName evidence="2">Uncharacterized protein</fullName>
    </submittedName>
</protein>
<dbReference type="RefSeq" id="XP_004036635.1">
    <property type="nucleotide sequence ID" value="XM_004036587.1"/>
</dbReference>
<evidence type="ECO:0000313" key="2">
    <source>
        <dbReference type="EMBL" id="EGR32649.1"/>
    </source>
</evidence>
<evidence type="ECO:0000313" key="3">
    <source>
        <dbReference type="Proteomes" id="UP000008983"/>
    </source>
</evidence>
<accession>G0QQ53</accession>
<dbReference type="AlphaFoldDB" id="G0QQ53"/>
<organism evidence="2 3">
    <name type="scientific">Ichthyophthirius multifiliis</name>
    <name type="common">White spot disease agent</name>
    <name type="synonym">Ich</name>
    <dbReference type="NCBI Taxonomy" id="5932"/>
    <lineage>
        <taxon>Eukaryota</taxon>
        <taxon>Sar</taxon>
        <taxon>Alveolata</taxon>
        <taxon>Ciliophora</taxon>
        <taxon>Intramacronucleata</taxon>
        <taxon>Oligohymenophorea</taxon>
        <taxon>Hymenostomatida</taxon>
        <taxon>Ophryoglenina</taxon>
        <taxon>Ichthyophthirius</taxon>
    </lineage>
</organism>
<gene>
    <name evidence="2" type="ORF">IMG5_075500</name>
</gene>
<reference evidence="2 3" key="1">
    <citation type="submission" date="2011-07" db="EMBL/GenBank/DDBJ databases">
        <authorList>
            <person name="Coyne R."/>
            <person name="Brami D."/>
            <person name="Johnson J."/>
            <person name="Hostetler J."/>
            <person name="Hannick L."/>
            <person name="Clark T."/>
            <person name="Cassidy-Hanley D."/>
            <person name="Inman J."/>
        </authorList>
    </citation>
    <scope>NUCLEOTIDE SEQUENCE [LARGE SCALE GENOMIC DNA]</scope>
    <source>
        <strain evidence="2 3">G5</strain>
    </source>
</reference>
<keyword evidence="1" id="KW-0812">Transmembrane</keyword>